<dbReference type="InterPro" id="IPR037185">
    <property type="entry name" value="EmrE-like"/>
</dbReference>
<dbReference type="InterPro" id="IPR000620">
    <property type="entry name" value="EamA_dom"/>
</dbReference>
<keyword evidence="1" id="KW-0812">Transmembrane</keyword>
<gene>
    <name evidence="3" type="ORF">NS226_07140</name>
</gene>
<feature type="transmembrane region" description="Helical" evidence="1">
    <location>
        <begin position="244"/>
        <end position="263"/>
    </location>
</feature>
<evidence type="ECO:0000256" key="1">
    <source>
        <dbReference type="SAM" id="Phobius"/>
    </source>
</evidence>
<feature type="transmembrane region" description="Helical" evidence="1">
    <location>
        <begin position="132"/>
        <end position="149"/>
    </location>
</feature>
<dbReference type="OrthoDB" id="7818056at2"/>
<accession>A0A175RAG6</accession>
<evidence type="ECO:0000313" key="3">
    <source>
        <dbReference type="EMBL" id="KTQ96572.1"/>
    </source>
</evidence>
<dbReference type="EMBL" id="LDPZ01000014">
    <property type="protein sequence ID" value="KTQ96572.1"/>
    <property type="molecule type" value="Genomic_DNA"/>
</dbReference>
<dbReference type="AlphaFoldDB" id="A0A175RAG6"/>
<feature type="transmembrane region" description="Helical" evidence="1">
    <location>
        <begin position="42"/>
        <end position="63"/>
    </location>
</feature>
<dbReference type="SUPFAM" id="SSF103481">
    <property type="entry name" value="Multidrug resistance efflux transporter EmrE"/>
    <property type="match status" value="2"/>
</dbReference>
<feature type="transmembrane region" description="Helical" evidence="1">
    <location>
        <begin position="12"/>
        <end position="30"/>
    </location>
</feature>
<keyword evidence="1" id="KW-1133">Transmembrane helix</keyword>
<dbReference type="Gene3D" id="1.10.3730.20">
    <property type="match status" value="1"/>
</dbReference>
<proteinExistence type="predicted"/>
<feature type="domain" description="EamA" evidence="2">
    <location>
        <begin position="16"/>
        <end position="147"/>
    </location>
</feature>
<dbReference type="PANTHER" id="PTHR22911:SF135">
    <property type="entry name" value="BLR4310 PROTEIN"/>
    <property type="match status" value="1"/>
</dbReference>
<feature type="transmembrane region" description="Helical" evidence="1">
    <location>
        <begin position="155"/>
        <end position="175"/>
    </location>
</feature>
<feature type="domain" description="EamA" evidence="2">
    <location>
        <begin position="158"/>
        <end position="286"/>
    </location>
</feature>
<sequence length="320" mass="33870">MSSQPASSPASSNALLGVGFMLLGVFLFAVNDAMGKWLVSTYTVGQVLLLRSIAALIVVAPFVQREGWGRVIRPTRPRLQIARALGSTLEVGFFYWALSYLPLANVMTFYLAGPIYVTALSALILKERVGWVRWSAVLCGFVGVLVALGPDLVNAGWPALIAVGGSFCYALLMISTRILAKSGEVTLIAWQTSAALIAGMMLAPIGWVHPSTFDLGFLCLLGIVSMVAHVCVNRSLLIAPASVVVPYQYTLIVWAILFGVVLFGETPRVSLLLGAAIITASGVFIFLREQKLAVSTTASGAAAVSGAPDAVQIVDEATPR</sequence>
<dbReference type="Proteomes" id="UP000078272">
    <property type="component" value="Unassembled WGS sequence"/>
</dbReference>
<name>A0A175RAG6_9HYPH</name>
<keyword evidence="1" id="KW-0472">Membrane</keyword>
<feature type="transmembrane region" description="Helical" evidence="1">
    <location>
        <begin position="215"/>
        <end position="232"/>
    </location>
</feature>
<dbReference type="RefSeq" id="WP_058634395.1">
    <property type="nucleotide sequence ID" value="NZ_LDPZ01000014.1"/>
</dbReference>
<organism evidence="3 4">
    <name type="scientific">Aureimonas ureilytica</name>
    <dbReference type="NCBI Taxonomy" id="401562"/>
    <lineage>
        <taxon>Bacteria</taxon>
        <taxon>Pseudomonadati</taxon>
        <taxon>Pseudomonadota</taxon>
        <taxon>Alphaproteobacteria</taxon>
        <taxon>Hyphomicrobiales</taxon>
        <taxon>Aurantimonadaceae</taxon>
        <taxon>Aureimonas</taxon>
    </lineage>
</organism>
<feature type="transmembrane region" description="Helical" evidence="1">
    <location>
        <begin position="187"/>
        <end position="209"/>
    </location>
</feature>
<evidence type="ECO:0000259" key="2">
    <source>
        <dbReference type="Pfam" id="PF00892"/>
    </source>
</evidence>
<reference evidence="3 4" key="1">
    <citation type="journal article" date="2016" name="Front. Microbiol.">
        <title>Genomic Resource of Rice Seed Associated Bacteria.</title>
        <authorList>
            <person name="Midha S."/>
            <person name="Bansal K."/>
            <person name="Sharma S."/>
            <person name="Kumar N."/>
            <person name="Patil P.P."/>
            <person name="Chaudhry V."/>
            <person name="Patil P.B."/>
        </authorList>
    </citation>
    <scope>NUCLEOTIDE SEQUENCE [LARGE SCALE GENOMIC DNA]</scope>
    <source>
        <strain evidence="3 4">NS226</strain>
    </source>
</reference>
<protein>
    <submittedName>
        <fullName evidence="3">Multidrug DMT transporter permease</fullName>
    </submittedName>
</protein>
<evidence type="ECO:0000313" key="4">
    <source>
        <dbReference type="Proteomes" id="UP000078272"/>
    </source>
</evidence>
<dbReference type="STRING" id="401562.NS365_13215"/>
<dbReference type="PANTHER" id="PTHR22911">
    <property type="entry name" value="ACYL-MALONYL CONDENSING ENZYME-RELATED"/>
    <property type="match status" value="1"/>
</dbReference>
<feature type="transmembrane region" description="Helical" evidence="1">
    <location>
        <begin position="269"/>
        <end position="287"/>
    </location>
</feature>
<feature type="transmembrane region" description="Helical" evidence="1">
    <location>
        <begin position="107"/>
        <end position="125"/>
    </location>
</feature>
<dbReference type="PATRIC" id="fig|401562.3.peg.731"/>
<comment type="caution">
    <text evidence="3">The sequence shown here is derived from an EMBL/GenBank/DDBJ whole genome shotgun (WGS) entry which is preliminary data.</text>
</comment>
<dbReference type="GO" id="GO:0016020">
    <property type="term" value="C:membrane"/>
    <property type="evidence" value="ECO:0007669"/>
    <property type="project" value="InterPro"/>
</dbReference>
<dbReference type="Pfam" id="PF00892">
    <property type="entry name" value="EamA"/>
    <property type="match status" value="2"/>
</dbReference>